<organism evidence="2 3">
    <name type="scientific">Streptosporangium carneum</name>
    <dbReference type="NCBI Taxonomy" id="47481"/>
    <lineage>
        <taxon>Bacteria</taxon>
        <taxon>Bacillati</taxon>
        <taxon>Actinomycetota</taxon>
        <taxon>Actinomycetes</taxon>
        <taxon>Streptosporangiales</taxon>
        <taxon>Streptosporangiaceae</taxon>
        <taxon>Streptosporangium</taxon>
    </lineage>
</organism>
<protein>
    <submittedName>
        <fullName evidence="2">Uncharacterized protein</fullName>
    </submittedName>
</protein>
<gene>
    <name evidence="2" type="ORF">GCM10017600_49170</name>
</gene>
<keyword evidence="1" id="KW-0812">Transmembrane</keyword>
<accession>A0A9W6I5V3</accession>
<evidence type="ECO:0000313" key="2">
    <source>
        <dbReference type="EMBL" id="GLK11510.1"/>
    </source>
</evidence>
<feature type="transmembrane region" description="Helical" evidence="1">
    <location>
        <begin position="12"/>
        <end position="33"/>
    </location>
</feature>
<dbReference type="AlphaFoldDB" id="A0A9W6I5V3"/>
<dbReference type="RefSeq" id="WP_271219889.1">
    <property type="nucleotide sequence ID" value="NZ_BAAAVD010000016.1"/>
</dbReference>
<reference evidence="2" key="2">
    <citation type="submission" date="2023-01" db="EMBL/GenBank/DDBJ databases">
        <authorList>
            <person name="Sun Q."/>
            <person name="Evtushenko L."/>
        </authorList>
    </citation>
    <scope>NUCLEOTIDE SEQUENCE</scope>
    <source>
        <strain evidence="2">VKM Ac-2007</strain>
    </source>
</reference>
<name>A0A9W6I5V3_9ACTN</name>
<reference evidence="2" key="1">
    <citation type="journal article" date="2014" name="Int. J. Syst. Evol. Microbiol.">
        <title>Complete genome sequence of Corynebacterium casei LMG S-19264T (=DSM 44701T), isolated from a smear-ripened cheese.</title>
        <authorList>
            <consortium name="US DOE Joint Genome Institute (JGI-PGF)"/>
            <person name="Walter F."/>
            <person name="Albersmeier A."/>
            <person name="Kalinowski J."/>
            <person name="Ruckert C."/>
        </authorList>
    </citation>
    <scope>NUCLEOTIDE SEQUENCE</scope>
    <source>
        <strain evidence="2">VKM Ac-2007</strain>
    </source>
</reference>
<keyword evidence="3" id="KW-1185">Reference proteome</keyword>
<comment type="caution">
    <text evidence="2">The sequence shown here is derived from an EMBL/GenBank/DDBJ whole genome shotgun (WGS) entry which is preliminary data.</text>
</comment>
<dbReference type="EMBL" id="BSEV01000011">
    <property type="protein sequence ID" value="GLK11510.1"/>
    <property type="molecule type" value="Genomic_DNA"/>
</dbReference>
<proteinExistence type="predicted"/>
<sequence>METVLNLLLIRFGVIVGALVVLALILFAVAVALKRRGGIDRARRYAEPVARAVARRLADRDTARPGRGASRGGLAGDVVRAVARHLDDDRRGNGDR</sequence>
<evidence type="ECO:0000256" key="1">
    <source>
        <dbReference type="SAM" id="Phobius"/>
    </source>
</evidence>
<keyword evidence="1" id="KW-0472">Membrane</keyword>
<keyword evidence="1" id="KW-1133">Transmembrane helix</keyword>
<evidence type="ECO:0000313" key="3">
    <source>
        <dbReference type="Proteomes" id="UP001143474"/>
    </source>
</evidence>
<dbReference type="Proteomes" id="UP001143474">
    <property type="component" value="Unassembled WGS sequence"/>
</dbReference>